<accession>A0ABX1ZRX6</accession>
<dbReference type="InterPro" id="IPR001182">
    <property type="entry name" value="FtsW/RodA"/>
</dbReference>
<keyword evidence="5 11" id="KW-0812">Transmembrane</keyword>
<keyword evidence="4" id="KW-0808">Transferase</keyword>
<comment type="caution">
    <text evidence="12">The sequence shown here is derived from an EMBL/GenBank/DDBJ whole genome shotgun (WGS) entry which is preliminary data.</text>
</comment>
<gene>
    <name evidence="12" type="primary">rodA</name>
    <name evidence="12" type="ORF">GC097_22650</name>
</gene>
<evidence type="ECO:0000256" key="6">
    <source>
        <dbReference type="ARBA" id="ARBA00022960"/>
    </source>
</evidence>
<dbReference type="PANTHER" id="PTHR30474">
    <property type="entry name" value="CELL CYCLE PROTEIN"/>
    <property type="match status" value="1"/>
</dbReference>
<evidence type="ECO:0000256" key="5">
    <source>
        <dbReference type="ARBA" id="ARBA00022692"/>
    </source>
</evidence>
<evidence type="ECO:0000256" key="2">
    <source>
        <dbReference type="ARBA" id="ARBA00022475"/>
    </source>
</evidence>
<protein>
    <submittedName>
        <fullName evidence="12">Rod shape-determining protein RodA</fullName>
    </submittedName>
</protein>
<dbReference type="Pfam" id="PF01098">
    <property type="entry name" value="FTSW_RODA_SPOVE"/>
    <property type="match status" value="1"/>
</dbReference>
<dbReference type="InterPro" id="IPR018365">
    <property type="entry name" value="Cell_cycle_FtsW-rel_CS"/>
</dbReference>
<evidence type="ECO:0000256" key="1">
    <source>
        <dbReference type="ARBA" id="ARBA00004141"/>
    </source>
</evidence>
<evidence type="ECO:0000256" key="4">
    <source>
        <dbReference type="ARBA" id="ARBA00022679"/>
    </source>
</evidence>
<feature type="transmembrane region" description="Helical" evidence="11">
    <location>
        <begin position="40"/>
        <end position="63"/>
    </location>
</feature>
<feature type="transmembrane region" description="Helical" evidence="11">
    <location>
        <begin position="75"/>
        <end position="95"/>
    </location>
</feature>
<dbReference type="PANTHER" id="PTHR30474:SF1">
    <property type="entry name" value="PEPTIDOGLYCAN GLYCOSYLTRANSFERASE MRDB"/>
    <property type="match status" value="1"/>
</dbReference>
<evidence type="ECO:0000256" key="9">
    <source>
        <dbReference type="ARBA" id="ARBA00023136"/>
    </source>
</evidence>
<keyword evidence="8 11" id="KW-1133">Transmembrane helix</keyword>
<dbReference type="NCBIfam" id="TIGR02210">
    <property type="entry name" value="rodA_shape"/>
    <property type="match status" value="1"/>
</dbReference>
<dbReference type="PROSITE" id="PS00428">
    <property type="entry name" value="FTSW_RODA_SPOVE"/>
    <property type="match status" value="1"/>
</dbReference>
<evidence type="ECO:0000256" key="8">
    <source>
        <dbReference type="ARBA" id="ARBA00022989"/>
    </source>
</evidence>
<evidence type="ECO:0000256" key="11">
    <source>
        <dbReference type="SAM" id="Phobius"/>
    </source>
</evidence>
<keyword evidence="10" id="KW-0961">Cell wall biogenesis/degradation</keyword>
<name>A0ABX1ZRX6_9BACL</name>
<feature type="transmembrane region" description="Helical" evidence="11">
    <location>
        <begin position="349"/>
        <end position="369"/>
    </location>
</feature>
<organism evidence="12 13">
    <name type="scientific">Paenibacillus planticolens</name>
    <dbReference type="NCBI Taxonomy" id="2654976"/>
    <lineage>
        <taxon>Bacteria</taxon>
        <taxon>Bacillati</taxon>
        <taxon>Bacillota</taxon>
        <taxon>Bacilli</taxon>
        <taxon>Bacillales</taxon>
        <taxon>Paenibacillaceae</taxon>
        <taxon>Paenibacillus</taxon>
    </lineage>
</organism>
<keyword evidence="7" id="KW-0573">Peptidoglycan synthesis</keyword>
<keyword evidence="2" id="KW-1003">Cell membrane</keyword>
<keyword evidence="9 11" id="KW-0472">Membrane</keyword>
<dbReference type="RefSeq" id="WP_312875722.1">
    <property type="nucleotide sequence ID" value="NZ_WHNZ01000048.1"/>
</dbReference>
<keyword evidence="3" id="KW-0328">Glycosyltransferase</keyword>
<feature type="transmembrane region" description="Helical" evidence="11">
    <location>
        <begin position="138"/>
        <end position="155"/>
    </location>
</feature>
<dbReference type="EMBL" id="WHNZ01000048">
    <property type="protein sequence ID" value="NOV02807.1"/>
    <property type="molecule type" value="Genomic_DNA"/>
</dbReference>
<evidence type="ECO:0000313" key="12">
    <source>
        <dbReference type="EMBL" id="NOV02807.1"/>
    </source>
</evidence>
<evidence type="ECO:0000313" key="13">
    <source>
        <dbReference type="Proteomes" id="UP000618579"/>
    </source>
</evidence>
<evidence type="ECO:0000256" key="10">
    <source>
        <dbReference type="ARBA" id="ARBA00023316"/>
    </source>
</evidence>
<feature type="transmembrane region" description="Helical" evidence="11">
    <location>
        <begin position="311"/>
        <end position="329"/>
    </location>
</feature>
<proteinExistence type="predicted"/>
<keyword evidence="6" id="KW-0133">Cell shape</keyword>
<feature type="transmembrane region" description="Helical" evidence="11">
    <location>
        <begin position="185"/>
        <end position="205"/>
    </location>
</feature>
<keyword evidence="13" id="KW-1185">Reference proteome</keyword>
<evidence type="ECO:0000256" key="3">
    <source>
        <dbReference type="ARBA" id="ARBA00022676"/>
    </source>
</evidence>
<comment type="subcellular location">
    <subcellularLocation>
        <location evidence="1">Membrane</location>
        <topology evidence="1">Multi-pass membrane protein</topology>
    </subcellularLocation>
</comment>
<sequence length="374" mass="41709">MLREILFRGKKIDITTLAILLCFMVISTMAIYSATNNTKYAGIHINNLVMFLVFFIVMIGVALIDYNVIIRHLSIYLYVSGILMLIFVKFKGMTINGSTRWIDLHFIQFQPSELVKIFVILLLAKMLGDKKGEYLRPVRDILPMIAIVGVPFLMVLEQPDLGTSIVFVCILIGMMWIGKIPIKHAIVGVSAIAGVIGSVTALYFYDLSLFNKIVKPHQLHRIQTFLNPASDPDQSYHVLNSIKAVSSGQLMGEGYLHGTMIQGGYIPYDYADSIYVVIGEEFGFAGSSLLLFLYFFLIYRMIHIAISSKDLAGSYLIIGVISMFTLQIFENIAMHTGLMPLTGIALPFISYGGSSLMTNMLCMGLVLSVKIHKE</sequence>
<feature type="transmembrane region" description="Helical" evidence="11">
    <location>
        <begin position="282"/>
        <end position="299"/>
    </location>
</feature>
<dbReference type="InterPro" id="IPR011923">
    <property type="entry name" value="RodA/MrdB"/>
</dbReference>
<evidence type="ECO:0000256" key="7">
    <source>
        <dbReference type="ARBA" id="ARBA00022984"/>
    </source>
</evidence>
<dbReference type="Proteomes" id="UP000618579">
    <property type="component" value="Unassembled WGS sequence"/>
</dbReference>
<reference evidence="12 13" key="1">
    <citation type="submission" date="2019-10" db="EMBL/GenBank/DDBJ databases">
        <title>Description of Paenibacillus pedi sp. nov.</title>
        <authorList>
            <person name="Carlier A."/>
            <person name="Qi S."/>
        </authorList>
    </citation>
    <scope>NUCLEOTIDE SEQUENCE [LARGE SCALE GENOMIC DNA]</scope>
    <source>
        <strain evidence="12 13">LMG 31457</strain>
    </source>
</reference>
<feature type="transmembrane region" description="Helical" evidence="11">
    <location>
        <begin position="161"/>
        <end position="178"/>
    </location>
</feature>
<feature type="transmembrane region" description="Helical" evidence="11">
    <location>
        <begin position="12"/>
        <end position="34"/>
    </location>
</feature>